<reference evidence="1 2" key="1">
    <citation type="journal article" date="2019" name="Viruses">
        <title>Genome Analysis of a Novel Clade II.b Alphabaculovirus Obtained from Artaxa digramma.</title>
        <authorList>
            <person name="Li J."/>
            <person name="Duan X."/>
            <person name="Wang Q."/>
            <person name="Zhang L."/>
            <person name="Deng F."/>
            <person name="Wang H."/>
            <person name="Hu Z."/>
            <person name="Wang M."/>
            <person name="Wang J."/>
        </authorList>
    </citation>
    <scope>NUCLEOTIDE SEQUENCE [LARGE SCALE GENOMIC DNA]</scope>
    <source>
        <strain evidence="1 2">424</strain>
    </source>
</reference>
<keyword evidence="2" id="KW-1185">Reference proteome</keyword>
<accession>A0AAE6V0I7</accession>
<proteinExistence type="predicted"/>
<sequence length="182" mass="20996">MDLSALCLLGDSINLKIKYVYYNYICQCIKNKIKFGMESEKYNKELNEIETEIDYVLTLLSSGKRVTLKDVVDRVDPKIVEELKFVLTEYVNWCGCNGDDEGDDDKPYVYDKDAVALSFGAILKIAQRQKIVVMFKKCGAMDTFDYMVDIHTPKSYRHIVINDLLEIKKQCVERSVCPVCMK</sequence>
<name>A0AAE6V0I7_9ABAC</name>
<dbReference type="Proteomes" id="UP000830275">
    <property type="component" value="Segment"/>
</dbReference>
<evidence type="ECO:0000313" key="2">
    <source>
        <dbReference type="Proteomes" id="UP000830275"/>
    </source>
</evidence>
<protein>
    <submittedName>
        <fullName evidence="1">Orf115</fullName>
    </submittedName>
</protein>
<organism evidence="1 2">
    <name type="scientific">Artaxa digramma nucleopolyhedrovirus</name>
    <dbReference type="NCBI Taxonomy" id="3070910"/>
    <lineage>
        <taxon>Viruses</taxon>
        <taxon>Viruses incertae sedis</taxon>
        <taxon>Naldaviricetes</taxon>
        <taxon>Lefavirales</taxon>
        <taxon>Baculoviridae</taxon>
        <taxon>Alphabaculovirus</taxon>
        <taxon>Alphabaculovirus ardigrammae</taxon>
    </lineage>
</organism>
<gene>
    <name evidence="1" type="primary">orf115</name>
    <name evidence="1" type="ORF">Eudi_ORF115</name>
</gene>
<dbReference type="EMBL" id="MN233792">
    <property type="protein sequence ID" value="QHB21774.1"/>
    <property type="molecule type" value="Genomic_DNA"/>
</dbReference>
<evidence type="ECO:0000313" key="1">
    <source>
        <dbReference type="EMBL" id="QHB21774.1"/>
    </source>
</evidence>